<organism evidence="1">
    <name type="scientific">Rhizophora mucronata</name>
    <name type="common">Asiatic mangrove</name>
    <dbReference type="NCBI Taxonomy" id="61149"/>
    <lineage>
        <taxon>Eukaryota</taxon>
        <taxon>Viridiplantae</taxon>
        <taxon>Streptophyta</taxon>
        <taxon>Embryophyta</taxon>
        <taxon>Tracheophyta</taxon>
        <taxon>Spermatophyta</taxon>
        <taxon>Magnoliopsida</taxon>
        <taxon>eudicotyledons</taxon>
        <taxon>Gunneridae</taxon>
        <taxon>Pentapetalae</taxon>
        <taxon>rosids</taxon>
        <taxon>fabids</taxon>
        <taxon>Malpighiales</taxon>
        <taxon>Rhizophoraceae</taxon>
        <taxon>Rhizophora</taxon>
    </lineage>
</organism>
<proteinExistence type="predicted"/>
<dbReference type="EMBL" id="GGEC01014552">
    <property type="protein sequence ID" value="MBW95035.1"/>
    <property type="molecule type" value="Transcribed_RNA"/>
</dbReference>
<protein>
    <submittedName>
        <fullName evidence="1">Uncharacterized protein</fullName>
    </submittedName>
</protein>
<name>A0A2P2JNI6_RHIMU</name>
<reference evidence="1" key="1">
    <citation type="submission" date="2018-02" db="EMBL/GenBank/DDBJ databases">
        <title>Rhizophora mucronata_Transcriptome.</title>
        <authorList>
            <person name="Meera S.P."/>
            <person name="Sreeshan A."/>
            <person name="Augustine A."/>
        </authorList>
    </citation>
    <scope>NUCLEOTIDE SEQUENCE</scope>
    <source>
        <tissue evidence="1">Leaf</tissue>
    </source>
</reference>
<sequence>MMSRSKLIFLCL</sequence>
<accession>A0A2P2JNI6</accession>
<evidence type="ECO:0000313" key="1">
    <source>
        <dbReference type="EMBL" id="MBW95035.1"/>
    </source>
</evidence>